<dbReference type="GeneID" id="18243017"/>
<dbReference type="Proteomes" id="UP000007241">
    <property type="component" value="Unassembled WGS sequence"/>
</dbReference>
<proteinExistence type="predicted"/>
<evidence type="ECO:0000313" key="1">
    <source>
        <dbReference type="EMBL" id="EGF80749.1"/>
    </source>
</evidence>
<keyword evidence="2" id="KW-1185">Reference proteome</keyword>
<dbReference type="HOGENOM" id="CLU_2196430_0_0_1"/>
<dbReference type="AlphaFoldDB" id="F4P1V5"/>
<sequence length="108" mass="12596">MLHFNLKFNIDIRSASCIKIKAHYLGFELKPQTSQRLSNSINHIKVIQICSKINIKLTHTISCFCLHSLNLFIKCLAPIFQFLRNSIWICHPKIFKNLPRSSMVSYHP</sequence>
<dbReference type="EMBL" id="GL882883">
    <property type="protein sequence ID" value="EGF80749.1"/>
    <property type="molecule type" value="Genomic_DNA"/>
</dbReference>
<protein>
    <submittedName>
        <fullName evidence="1">Uncharacterized protein</fullName>
    </submittedName>
</protein>
<accession>F4P1V5</accession>
<evidence type="ECO:0000313" key="2">
    <source>
        <dbReference type="Proteomes" id="UP000007241"/>
    </source>
</evidence>
<dbReference type="RefSeq" id="XP_006678679.1">
    <property type="nucleotide sequence ID" value="XM_006678616.1"/>
</dbReference>
<dbReference type="InParanoid" id="F4P1V5"/>
<organism evidence="1 2">
    <name type="scientific">Batrachochytrium dendrobatidis (strain JAM81 / FGSC 10211)</name>
    <name type="common">Frog chytrid fungus</name>
    <dbReference type="NCBI Taxonomy" id="684364"/>
    <lineage>
        <taxon>Eukaryota</taxon>
        <taxon>Fungi</taxon>
        <taxon>Fungi incertae sedis</taxon>
        <taxon>Chytridiomycota</taxon>
        <taxon>Chytridiomycota incertae sedis</taxon>
        <taxon>Chytridiomycetes</taxon>
        <taxon>Rhizophydiales</taxon>
        <taxon>Rhizophydiales incertae sedis</taxon>
        <taxon>Batrachochytrium</taxon>
    </lineage>
</organism>
<name>F4P1V5_BATDJ</name>
<gene>
    <name evidence="1" type="ORF">BATDEDRAFT_88077</name>
</gene>
<reference evidence="1 2" key="1">
    <citation type="submission" date="2009-12" db="EMBL/GenBank/DDBJ databases">
        <title>The draft genome of Batrachochytrium dendrobatidis.</title>
        <authorList>
            <consortium name="US DOE Joint Genome Institute (JGI-PGF)"/>
            <person name="Kuo A."/>
            <person name="Salamov A."/>
            <person name="Schmutz J."/>
            <person name="Lucas S."/>
            <person name="Pitluck S."/>
            <person name="Rosenblum E."/>
            <person name="Stajich J."/>
            <person name="Eisen M."/>
            <person name="Grigoriev I.V."/>
        </authorList>
    </citation>
    <scope>NUCLEOTIDE SEQUENCE [LARGE SCALE GENOMIC DNA]</scope>
    <source>
        <strain evidence="2">JAM81 / FGSC 10211</strain>
    </source>
</reference>